<accession>A0A2J6TDZ4</accession>
<dbReference type="InParanoid" id="A0A2J6TDZ4"/>
<feature type="region of interest" description="Disordered" evidence="1">
    <location>
        <begin position="1"/>
        <end position="26"/>
    </location>
</feature>
<reference evidence="2 3" key="1">
    <citation type="submission" date="2016-04" db="EMBL/GenBank/DDBJ databases">
        <title>A degradative enzymes factory behind the ericoid mycorrhizal symbiosis.</title>
        <authorList>
            <consortium name="DOE Joint Genome Institute"/>
            <person name="Martino E."/>
            <person name="Morin E."/>
            <person name="Grelet G."/>
            <person name="Kuo A."/>
            <person name="Kohler A."/>
            <person name="Daghino S."/>
            <person name="Barry K."/>
            <person name="Choi C."/>
            <person name="Cichocki N."/>
            <person name="Clum A."/>
            <person name="Copeland A."/>
            <person name="Hainaut M."/>
            <person name="Haridas S."/>
            <person name="Labutti K."/>
            <person name="Lindquist E."/>
            <person name="Lipzen A."/>
            <person name="Khouja H.-R."/>
            <person name="Murat C."/>
            <person name="Ohm R."/>
            <person name="Olson A."/>
            <person name="Spatafora J."/>
            <person name="Veneault-Fourrey C."/>
            <person name="Henrissat B."/>
            <person name="Grigoriev I."/>
            <person name="Martin F."/>
            <person name="Perotto S."/>
        </authorList>
    </citation>
    <scope>NUCLEOTIDE SEQUENCE [LARGE SCALE GENOMIC DNA]</scope>
    <source>
        <strain evidence="2 3">E</strain>
    </source>
</reference>
<evidence type="ECO:0000313" key="2">
    <source>
        <dbReference type="EMBL" id="PMD61251.1"/>
    </source>
</evidence>
<keyword evidence="3" id="KW-1185">Reference proteome</keyword>
<dbReference type="AlphaFoldDB" id="A0A2J6TDZ4"/>
<dbReference type="RefSeq" id="XP_024738155.1">
    <property type="nucleotide sequence ID" value="XM_024879957.1"/>
</dbReference>
<dbReference type="OrthoDB" id="4725400at2759"/>
<sequence length="86" mass="9152">MSASANTQSNTVVFSKEGDRPYVTPYVHKPTFRVGDPVYLLNSDGSREGPYEIASLPSAGKCTLSSGSGQPIRNGDEIGTDWVESA</sequence>
<protein>
    <submittedName>
        <fullName evidence="2">Uncharacterized protein</fullName>
    </submittedName>
</protein>
<feature type="region of interest" description="Disordered" evidence="1">
    <location>
        <begin position="62"/>
        <end position="86"/>
    </location>
</feature>
<gene>
    <name evidence="2" type="ORF">K444DRAFT_611505</name>
</gene>
<feature type="compositionally biased region" description="Polar residues" evidence="1">
    <location>
        <begin position="1"/>
        <end position="13"/>
    </location>
</feature>
<organism evidence="2 3">
    <name type="scientific">Hyaloscypha bicolor E</name>
    <dbReference type="NCBI Taxonomy" id="1095630"/>
    <lineage>
        <taxon>Eukaryota</taxon>
        <taxon>Fungi</taxon>
        <taxon>Dikarya</taxon>
        <taxon>Ascomycota</taxon>
        <taxon>Pezizomycotina</taxon>
        <taxon>Leotiomycetes</taxon>
        <taxon>Helotiales</taxon>
        <taxon>Hyaloscyphaceae</taxon>
        <taxon>Hyaloscypha</taxon>
        <taxon>Hyaloscypha bicolor</taxon>
    </lineage>
</organism>
<proteinExistence type="predicted"/>
<dbReference type="Proteomes" id="UP000235371">
    <property type="component" value="Unassembled WGS sequence"/>
</dbReference>
<evidence type="ECO:0000256" key="1">
    <source>
        <dbReference type="SAM" id="MobiDB-lite"/>
    </source>
</evidence>
<dbReference type="EMBL" id="KZ613786">
    <property type="protein sequence ID" value="PMD61251.1"/>
    <property type="molecule type" value="Genomic_DNA"/>
</dbReference>
<dbReference type="GeneID" id="36588034"/>
<evidence type="ECO:0000313" key="3">
    <source>
        <dbReference type="Proteomes" id="UP000235371"/>
    </source>
</evidence>
<name>A0A2J6TDZ4_9HELO</name>